<keyword evidence="3" id="KW-1185">Reference proteome</keyword>
<dbReference type="RefSeq" id="WP_310090803.1">
    <property type="nucleotide sequence ID" value="NZ_JAVDUU010000001.1"/>
</dbReference>
<dbReference type="PANTHER" id="PTHR46825">
    <property type="entry name" value="D-ALANYL-D-ALANINE-CARBOXYPEPTIDASE/ENDOPEPTIDASE AMPH"/>
    <property type="match status" value="1"/>
</dbReference>
<dbReference type="Gene3D" id="3.40.710.10">
    <property type="entry name" value="DD-peptidase/beta-lactamase superfamily"/>
    <property type="match status" value="1"/>
</dbReference>
<dbReference type="Pfam" id="PF00144">
    <property type="entry name" value="Beta-lactamase"/>
    <property type="match status" value="1"/>
</dbReference>
<gene>
    <name evidence="2" type="ORF">J2W55_000148</name>
</gene>
<dbReference type="InterPro" id="IPR001466">
    <property type="entry name" value="Beta-lactam-related"/>
</dbReference>
<organism evidence="2 3">
    <name type="scientific">Mucilaginibacter pocheonensis</name>
    <dbReference type="NCBI Taxonomy" id="398050"/>
    <lineage>
        <taxon>Bacteria</taxon>
        <taxon>Pseudomonadati</taxon>
        <taxon>Bacteroidota</taxon>
        <taxon>Sphingobacteriia</taxon>
        <taxon>Sphingobacteriales</taxon>
        <taxon>Sphingobacteriaceae</taxon>
        <taxon>Mucilaginibacter</taxon>
    </lineage>
</organism>
<name>A0ABU1T639_9SPHI</name>
<comment type="caution">
    <text evidence="2">The sequence shown here is derived from an EMBL/GenBank/DDBJ whole genome shotgun (WGS) entry which is preliminary data.</text>
</comment>
<proteinExistence type="predicted"/>
<dbReference type="Proteomes" id="UP001247620">
    <property type="component" value="Unassembled WGS sequence"/>
</dbReference>
<evidence type="ECO:0000313" key="2">
    <source>
        <dbReference type="EMBL" id="MDR6940320.1"/>
    </source>
</evidence>
<sequence length="559" mass="63760">MLRVRLFFLFFYLILTSGTKLWAQALPEPVVKKINSLFNSWDKNQSPGCVVGVVRNDSLVFSKAYGMANLEYAIPNSTQTVYHLASVSKQFTAYAIILLAQQGKLDLDADIRKYLAWFPNLKQKITIRNLLNHTSGIRDQWQLLGISGTRIDDVITQEHIIKILSKQQGLNFIPGDKFMYSNSGYTLLAEIVKAVSGRPLREFTDSAIFKPLRMAHTHFHDDYTEIESNRAYSYDRKDNTRFSNSILSYSTVGATSLLSNIPDLANWVMNFYDTKVGDQRSILQLTQKAKLNDGTELDYASGILSENYKGWKQFTHNGADAGFRTSITVFPELKTGIIVLSNLSEINAQDKANQIADVLISEKAGIAKPTEKTRNAKIPDTELLFLKAQSGDYFSDEMNMVTSLALKNDSLYLRIGTNDNLMARETEHTYAMFYAPSIKLIFNQKANIPYVTLNISNDTFHLTKLPGKLIADDKKMLEYTGTYYNRELDCTYNIILKDHQLYLTNSKYNDTRLTLFGPDHLLNDAWYMKHLVVMRNKSNKITGFEVNSWRVMHLKFVKN</sequence>
<evidence type="ECO:0000313" key="3">
    <source>
        <dbReference type="Proteomes" id="UP001247620"/>
    </source>
</evidence>
<dbReference type="PANTHER" id="PTHR46825:SF9">
    <property type="entry name" value="BETA-LACTAMASE-RELATED DOMAIN-CONTAINING PROTEIN"/>
    <property type="match status" value="1"/>
</dbReference>
<dbReference type="EMBL" id="JAVDUU010000001">
    <property type="protein sequence ID" value="MDR6940320.1"/>
    <property type="molecule type" value="Genomic_DNA"/>
</dbReference>
<evidence type="ECO:0000259" key="1">
    <source>
        <dbReference type="Pfam" id="PF00144"/>
    </source>
</evidence>
<accession>A0ABU1T639</accession>
<dbReference type="InterPro" id="IPR050491">
    <property type="entry name" value="AmpC-like"/>
</dbReference>
<reference evidence="2 3" key="1">
    <citation type="submission" date="2023-07" db="EMBL/GenBank/DDBJ databases">
        <title>Sorghum-associated microbial communities from plants grown in Nebraska, USA.</title>
        <authorList>
            <person name="Schachtman D."/>
        </authorList>
    </citation>
    <scope>NUCLEOTIDE SEQUENCE [LARGE SCALE GENOMIC DNA]</scope>
    <source>
        <strain evidence="2 3">3262</strain>
    </source>
</reference>
<dbReference type="InterPro" id="IPR012338">
    <property type="entry name" value="Beta-lactam/transpept-like"/>
</dbReference>
<feature type="domain" description="Beta-lactamase-related" evidence="1">
    <location>
        <begin position="41"/>
        <end position="354"/>
    </location>
</feature>
<dbReference type="SUPFAM" id="SSF56601">
    <property type="entry name" value="beta-lactamase/transpeptidase-like"/>
    <property type="match status" value="1"/>
</dbReference>
<protein>
    <submittedName>
        <fullName evidence="2">CubicO group peptidase (Beta-lactamase class C family)</fullName>
    </submittedName>
</protein>